<feature type="coiled-coil region" evidence="1">
    <location>
        <begin position="34"/>
        <end position="61"/>
    </location>
</feature>
<keyword evidence="3" id="KW-1185">Reference proteome</keyword>
<evidence type="ECO:0000313" key="3">
    <source>
        <dbReference type="Proteomes" id="UP001219525"/>
    </source>
</evidence>
<accession>A0AAD6YGM6</accession>
<dbReference type="InterPro" id="IPR032675">
    <property type="entry name" value="LRR_dom_sf"/>
</dbReference>
<evidence type="ECO:0008006" key="4">
    <source>
        <dbReference type="Google" id="ProtNLM"/>
    </source>
</evidence>
<dbReference type="SUPFAM" id="SSF52058">
    <property type="entry name" value="L domain-like"/>
    <property type="match status" value="1"/>
</dbReference>
<name>A0AAD6YGM6_9AGAR</name>
<evidence type="ECO:0000256" key="1">
    <source>
        <dbReference type="SAM" id="Coils"/>
    </source>
</evidence>
<dbReference type="Gene3D" id="3.80.10.10">
    <property type="entry name" value="Ribonuclease Inhibitor"/>
    <property type="match status" value="1"/>
</dbReference>
<dbReference type="AlphaFoldDB" id="A0AAD6YGM6"/>
<gene>
    <name evidence="2" type="ORF">GGX14DRAFT_519442</name>
</gene>
<organism evidence="2 3">
    <name type="scientific">Mycena pura</name>
    <dbReference type="NCBI Taxonomy" id="153505"/>
    <lineage>
        <taxon>Eukaryota</taxon>
        <taxon>Fungi</taxon>
        <taxon>Dikarya</taxon>
        <taxon>Basidiomycota</taxon>
        <taxon>Agaricomycotina</taxon>
        <taxon>Agaricomycetes</taxon>
        <taxon>Agaricomycetidae</taxon>
        <taxon>Agaricales</taxon>
        <taxon>Marasmiineae</taxon>
        <taxon>Mycenaceae</taxon>
        <taxon>Mycena</taxon>
    </lineage>
</organism>
<protein>
    <recommendedName>
        <fullName evidence="4">F-box domain-containing protein</fullName>
    </recommendedName>
</protein>
<reference evidence="2" key="1">
    <citation type="submission" date="2023-03" db="EMBL/GenBank/DDBJ databases">
        <title>Massive genome expansion in bonnet fungi (Mycena s.s.) driven by repeated elements and novel gene families across ecological guilds.</title>
        <authorList>
            <consortium name="Lawrence Berkeley National Laboratory"/>
            <person name="Harder C.B."/>
            <person name="Miyauchi S."/>
            <person name="Viragh M."/>
            <person name="Kuo A."/>
            <person name="Thoen E."/>
            <person name="Andreopoulos B."/>
            <person name="Lu D."/>
            <person name="Skrede I."/>
            <person name="Drula E."/>
            <person name="Henrissat B."/>
            <person name="Morin E."/>
            <person name="Kohler A."/>
            <person name="Barry K."/>
            <person name="LaButti K."/>
            <person name="Morin E."/>
            <person name="Salamov A."/>
            <person name="Lipzen A."/>
            <person name="Mereny Z."/>
            <person name="Hegedus B."/>
            <person name="Baldrian P."/>
            <person name="Stursova M."/>
            <person name="Weitz H."/>
            <person name="Taylor A."/>
            <person name="Grigoriev I.V."/>
            <person name="Nagy L.G."/>
            <person name="Martin F."/>
            <person name="Kauserud H."/>
        </authorList>
    </citation>
    <scope>NUCLEOTIDE SEQUENCE</scope>
    <source>
        <strain evidence="2">9144</strain>
    </source>
</reference>
<comment type="caution">
    <text evidence="2">The sequence shown here is derived from an EMBL/GenBank/DDBJ whole genome shotgun (WGS) entry which is preliminary data.</text>
</comment>
<proteinExistence type="predicted"/>
<dbReference type="EMBL" id="JARJCW010000023">
    <property type="protein sequence ID" value="KAJ7212595.1"/>
    <property type="molecule type" value="Genomic_DNA"/>
</dbReference>
<sequence>MHSPFENMLHTNFVPSDAQCDYLRAFLVDPRKKLAGLAEKISQLQAMLEETTKKHDELKQYIDAHLALLAPMRRLPGDILREIFVQTLPSTRNTAISPTEGPLLVSQVCRLWQSTALTTPRLWASIHIVIPDKKRLYRLLDVVGSWLSRSGTVPLAVSVAFSKLWWNVQPPPDVSPVLALIASVCGRWKDLEIIWPAELNGDALSTILSEDVPKLQSMTISLDTGYFDDQDSIGPPPPKLPFLAAQSLRNFTFYGPCETFPSPVLWDNLKYLKLGFISFSSLSLLWTILPQCALLQSCDISIDANIGETSSPTEQISLPFLTYLSVTLLRDRMDPSFLANWSLPRLASLCIHAGLEDLTMVLRLTHALVHLDIRAREMTSEGLADGLAAMHSLEDLTLIGDTRDDSESFLARLIPSLNGTTLCPRLRRIRLVQFSRLSDALLVQFVRSRTLNGVHIHNVAPLTHVACGFARTKELNVEQELSDAILGGLTLSLSYRTPTQAFTYGTRRAPKYLPFEGIQNHAGDSYGF</sequence>
<evidence type="ECO:0000313" key="2">
    <source>
        <dbReference type="EMBL" id="KAJ7212595.1"/>
    </source>
</evidence>
<keyword evidence="1" id="KW-0175">Coiled coil</keyword>
<dbReference type="Proteomes" id="UP001219525">
    <property type="component" value="Unassembled WGS sequence"/>
</dbReference>